<dbReference type="InterPro" id="IPR009057">
    <property type="entry name" value="Homeodomain-like_sf"/>
</dbReference>
<feature type="DNA-binding region" description="H-T-H motif" evidence="4">
    <location>
        <begin position="31"/>
        <end position="50"/>
    </location>
</feature>
<dbReference type="Pfam" id="PF00440">
    <property type="entry name" value="TetR_N"/>
    <property type="match status" value="1"/>
</dbReference>
<gene>
    <name evidence="6" type="ORF">M2152_002645</name>
</gene>
<reference evidence="6 7" key="1">
    <citation type="submission" date="2023-04" db="EMBL/GenBank/DDBJ databases">
        <title>Genome Encyclopedia of Bacteria and Archaea VI: Functional Genomics of Type Strains.</title>
        <authorList>
            <person name="Whitman W."/>
        </authorList>
    </citation>
    <scope>NUCLEOTIDE SEQUENCE [LARGE SCALE GENOMIC DNA]</scope>
    <source>
        <strain evidence="6 7">SG_E_30_P1</strain>
    </source>
</reference>
<keyword evidence="2 4" id="KW-0238">DNA-binding</keyword>
<evidence type="ECO:0000256" key="3">
    <source>
        <dbReference type="ARBA" id="ARBA00023163"/>
    </source>
</evidence>
<sequence>MVPQDRRRSRKDEFLDLAIDQLMATGLNDLSLRDIATHLGTSHRVLIYHFGSKENLINLAVQEVRRRERQQFEVQTVSTGAPDLRASLTLFFDHNLSQGMRAYFRLLYQVWGIAQAQPEKWEQFLDGIVFGWVDSLTEVFVTAGYDPDTARIRATLVLATLRGLQLDLFTTHDDVRVKDAFDALVDFILGEAATLAPSSAGPDGKHHQDN</sequence>
<dbReference type="EMBL" id="JARXVQ010000001">
    <property type="protein sequence ID" value="MDH6182463.1"/>
    <property type="molecule type" value="Genomic_DNA"/>
</dbReference>
<dbReference type="Gene3D" id="1.10.357.10">
    <property type="entry name" value="Tetracycline Repressor, domain 2"/>
    <property type="match status" value="1"/>
</dbReference>
<comment type="caution">
    <text evidence="6">The sequence shown here is derived from an EMBL/GenBank/DDBJ whole genome shotgun (WGS) entry which is preliminary data.</text>
</comment>
<keyword evidence="1" id="KW-0805">Transcription regulation</keyword>
<accession>A0ABT6KR59</accession>
<dbReference type="PANTHER" id="PTHR30055:SF234">
    <property type="entry name" value="HTH-TYPE TRANSCRIPTIONAL REGULATOR BETI"/>
    <property type="match status" value="1"/>
</dbReference>
<evidence type="ECO:0000259" key="5">
    <source>
        <dbReference type="PROSITE" id="PS50977"/>
    </source>
</evidence>
<dbReference type="RefSeq" id="WP_322134740.1">
    <property type="nucleotide sequence ID" value="NZ_CP085036.1"/>
</dbReference>
<dbReference type="SUPFAM" id="SSF46689">
    <property type="entry name" value="Homeodomain-like"/>
    <property type="match status" value="1"/>
</dbReference>
<dbReference type="PROSITE" id="PS50977">
    <property type="entry name" value="HTH_TETR_2"/>
    <property type="match status" value="1"/>
</dbReference>
<dbReference type="PANTHER" id="PTHR30055">
    <property type="entry name" value="HTH-TYPE TRANSCRIPTIONAL REGULATOR RUTR"/>
    <property type="match status" value="1"/>
</dbReference>
<dbReference type="Proteomes" id="UP001160142">
    <property type="component" value="Unassembled WGS sequence"/>
</dbReference>
<dbReference type="InterPro" id="IPR050109">
    <property type="entry name" value="HTH-type_TetR-like_transc_reg"/>
</dbReference>
<evidence type="ECO:0000256" key="2">
    <source>
        <dbReference type="ARBA" id="ARBA00023125"/>
    </source>
</evidence>
<keyword evidence="7" id="KW-1185">Reference proteome</keyword>
<evidence type="ECO:0000256" key="1">
    <source>
        <dbReference type="ARBA" id="ARBA00023015"/>
    </source>
</evidence>
<feature type="domain" description="HTH tetR-type" evidence="5">
    <location>
        <begin position="8"/>
        <end position="68"/>
    </location>
</feature>
<keyword evidence="3" id="KW-0804">Transcription</keyword>
<evidence type="ECO:0000313" key="6">
    <source>
        <dbReference type="EMBL" id="MDH6182463.1"/>
    </source>
</evidence>
<proteinExistence type="predicted"/>
<dbReference type="InterPro" id="IPR001647">
    <property type="entry name" value="HTH_TetR"/>
</dbReference>
<name>A0ABT6KR59_9MICO</name>
<organism evidence="6 7">
    <name type="scientific">Antiquaquibacter oligotrophicus</name>
    <dbReference type="NCBI Taxonomy" id="2880260"/>
    <lineage>
        <taxon>Bacteria</taxon>
        <taxon>Bacillati</taxon>
        <taxon>Actinomycetota</taxon>
        <taxon>Actinomycetes</taxon>
        <taxon>Micrococcales</taxon>
        <taxon>Microbacteriaceae</taxon>
        <taxon>Antiquaquibacter</taxon>
    </lineage>
</organism>
<evidence type="ECO:0000256" key="4">
    <source>
        <dbReference type="PROSITE-ProRule" id="PRU00335"/>
    </source>
</evidence>
<protein>
    <submittedName>
        <fullName evidence="6">AcrR family transcriptional regulator</fullName>
    </submittedName>
</protein>
<evidence type="ECO:0000313" key="7">
    <source>
        <dbReference type="Proteomes" id="UP001160142"/>
    </source>
</evidence>